<keyword evidence="7" id="KW-0274">FAD</keyword>
<dbReference type="RefSeq" id="WP_326928643.1">
    <property type="nucleotide sequence ID" value="NZ_CP123443.1"/>
</dbReference>
<comment type="pathway">
    <text evidence="2">Cofactor biosynthesis; NAD(+) biosynthesis; iminoaspartate from L-aspartate (oxidase route): step 1/1.</text>
</comment>
<dbReference type="InterPro" id="IPR037099">
    <property type="entry name" value="Fum_R/Succ_DH_flav-like_C_sf"/>
</dbReference>
<dbReference type="InterPro" id="IPR036188">
    <property type="entry name" value="FAD/NAD-bd_sf"/>
</dbReference>
<evidence type="ECO:0000256" key="8">
    <source>
        <dbReference type="ARBA" id="ARBA00023002"/>
    </source>
</evidence>
<dbReference type="Gene3D" id="3.90.700.10">
    <property type="entry name" value="Succinate dehydrogenase/fumarate reductase flavoprotein, catalytic domain"/>
    <property type="match status" value="1"/>
</dbReference>
<organism evidence="13 14">
    <name type="scientific">Candidatus Haliotispira prima</name>
    <dbReference type="NCBI Taxonomy" id="3034016"/>
    <lineage>
        <taxon>Bacteria</taxon>
        <taxon>Pseudomonadati</taxon>
        <taxon>Spirochaetota</taxon>
        <taxon>Spirochaetia</taxon>
        <taxon>Spirochaetales</taxon>
        <taxon>Spirochaetaceae</taxon>
        <taxon>Candidatus Haliotispira</taxon>
    </lineage>
</organism>
<evidence type="ECO:0000256" key="4">
    <source>
        <dbReference type="ARBA" id="ARBA00012173"/>
    </source>
</evidence>
<evidence type="ECO:0000256" key="10">
    <source>
        <dbReference type="SAM" id="MobiDB-lite"/>
    </source>
</evidence>
<keyword evidence="14" id="KW-1185">Reference proteome</keyword>
<dbReference type="InterPro" id="IPR027477">
    <property type="entry name" value="Succ_DH/fumarate_Rdtase_cat_sf"/>
</dbReference>
<dbReference type="PANTHER" id="PTHR42716">
    <property type="entry name" value="L-ASPARTATE OXIDASE"/>
    <property type="match status" value="1"/>
</dbReference>
<dbReference type="Pfam" id="PF02910">
    <property type="entry name" value="Succ_DH_flav_C"/>
    <property type="match status" value="1"/>
</dbReference>
<reference evidence="13 14" key="1">
    <citation type="submission" date="2023-04" db="EMBL/GenBank/DDBJ databases">
        <title>Spirochaete genome identified in red abalone sample constitutes a novel genus.</title>
        <authorList>
            <person name="Sharma S.P."/>
            <person name="Purcell C.M."/>
            <person name="Hyde J.R."/>
            <person name="Severin A.J."/>
        </authorList>
    </citation>
    <scope>NUCLEOTIDE SEQUENCE [LARGE SCALE GENOMIC DNA]</scope>
    <source>
        <strain evidence="13 14">SP-2023</strain>
    </source>
</reference>
<evidence type="ECO:0000313" key="14">
    <source>
        <dbReference type="Proteomes" id="UP001228690"/>
    </source>
</evidence>
<feature type="domain" description="Fumarate reductase/succinate dehydrogenase flavoprotein-like C-terminal" evidence="12">
    <location>
        <begin position="540"/>
        <end position="623"/>
    </location>
</feature>
<keyword evidence="5" id="KW-0285">Flavoprotein</keyword>
<evidence type="ECO:0000256" key="1">
    <source>
        <dbReference type="ARBA" id="ARBA00001974"/>
    </source>
</evidence>
<evidence type="ECO:0000259" key="12">
    <source>
        <dbReference type="Pfam" id="PF02910"/>
    </source>
</evidence>
<dbReference type="EMBL" id="CP123443">
    <property type="protein sequence ID" value="WGK70433.1"/>
    <property type="molecule type" value="Genomic_DNA"/>
</dbReference>
<comment type="cofactor">
    <cofactor evidence="1">
        <name>FAD</name>
        <dbReference type="ChEBI" id="CHEBI:57692"/>
    </cofactor>
</comment>
<dbReference type="InterPro" id="IPR005288">
    <property type="entry name" value="NadB"/>
</dbReference>
<name>A0ABY8MMM9_9SPIO</name>
<dbReference type="Gene3D" id="3.50.50.60">
    <property type="entry name" value="FAD/NAD(P)-binding domain"/>
    <property type="match status" value="1"/>
</dbReference>
<evidence type="ECO:0000256" key="9">
    <source>
        <dbReference type="ARBA" id="ARBA00048305"/>
    </source>
</evidence>
<dbReference type="PRINTS" id="PR00368">
    <property type="entry name" value="FADPNR"/>
</dbReference>
<proteinExistence type="inferred from homology"/>
<dbReference type="InterPro" id="IPR015939">
    <property type="entry name" value="Fum_Rdtase/Succ_DH_flav-like_C"/>
</dbReference>
<evidence type="ECO:0000259" key="11">
    <source>
        <dbReference type="Pfam" id="PF00890"/>
    </source>
</evidence>
<dbReference type="SUPFAM" id="SSF56425">
    <property type="entry name" value="Succinate dehydrogenase/fumarate reductase flavoprotein, catalytic domain"/>
    <property type="match status" value="1"/>
</dbReference>
<gene>
    <name evidence="13" type="ORF">P0082_03565</name>
</gene>
<evidence type="ECO:0000256" key="2">
    <source>
        <dbReference type="ARBA" id="ARBA00004950"/>
    </source>
</evidence>
<feature type="domain" description="FAD-dependent oxidoreductase 2 FAD-binding" evidence="11">
    <location>
        <begin position="29"/>
        <end position="468"/>
    </location>
</feature>
<comment type="similarity">
    <text evidence="3">Belongs to the FAD-dependent oxidoreductase 2 family. NadB subfamily.</text>
</comment>
<evidence type="ECO:0000256" key="6">
    <source>
        <dbReference type="ARBA" id="ARBA00022642"/>
    </source>
</evidence>
<dbReference type="PANTHER" id="PTHR42716:SF2">
    <property type="entry name" value="L-ASPARTATE OXIDASE, CHLOROPLASTIC"/>
    <property type="match status" value="1"/>
</dbReference>
<dbReference type="EC" id="1.4.3.16" evidence="4"/>
<dbReference type="SUPFAM" id="SSF51905">
    <property type="entry name" value="FAD/NAD(P)-binding domain"/>
    <property type="match status" value="1"/>
</dbReference>
<sequence>MTEFRPFPDLTPPTHPKTSPGRPCEANRVVIIGAGLAGLFAALKLSESGSWPVVLLSPAKLGAGSASSWAQGGIAAAVGPDDSVGLHVRDTVGVGVGLNDRAVVEAICQSAPTYIDELNSYGVAFDWLESPPDSPNESVTGQNVKEKVSEKIKEKTEKDATGQAEVLLKGRRPMYALSREAAHSANRIVRCTGDSSGRMIMESLIAQVERQPLITVLEGVSAHRLLQDANGQVCGVSYHHLARPAGWEQNEQANSDAVSPGEERVGSFAAKVVILACGGIGSLFEASTNPQSAQGQGLGMAALAGAVLADSEFVQFHPTALDLEERPRPLASETLRGEGATLLDAAGKCFMQEGDSALAGAELAPRDIVARAVFRARRESGGAYLDCRHLCGDSVTFSRRFPTLWQSVQRHGLNPHRDLLPVIPAAHYHMGGVATDLRARSSVPGLWAIGEVACTGFHGANRLASNSLLEAMVMAGNAAEDILGRIETWSVDAVNNSPESTLAAELADGKSGRSFAADPTEQADTDIGRQAGAESPESPTLQELMSRYVGVDRSTEGLITALKGILRHAPQSLFMDVVMNDPADSEGFRGLKSRSVSRNNALVAALFIACAALLRSESRGSHYYLSSARSSVSVSPELQTLLDQYCSNGRRSFLDWSGVCRILNVLRDC</sequence>
<evidence type="ECO:0000256" key="3">
    <source>
        <dbReference type="ARBA" id="ARBA00008562"/>
    </source>
</evidence>
<dbReference type="Pfam" id="PF00890">
    <property type="entry name" value="FAD_binding_2"/>
    <property type="match status" value="1"/>
</dbReference>
<accession>A0ABY8MMM9</accession>
<keyword evidence="8" id="KW-0560">Oxidoreductase</keyword>
<dbReference type="SUPFAM" id="SSF46977">
    <property type="entry name" value="Succinate dehydrogenase/fumarate reductase flavoprotein C-terminal domain"/>
    <property type="match status" value="1"/>
</dbReference>
<dbReference type="Proteomes" id="UP001228690">
    <property type="component" value="Chromosome"/>
</dbReference>
<dbReference type="Gene3D" id="1.20.58.100">
    <property type="entry name" value="Fumarate reductase/succinate dehydrogenase flavoprotein-like, C-terminal domain"/>
    <property type="match status" value="1"/>
</dbReference>
<evidence type="ECO:0000256" key="7">
    <source>
        <dbReference type="ARBA" id="ARBA00022827"/>
    </source>
</evidence>
<feature type="region of interest" description="Disordered" evidence="10">
    <location>
        <begin position="508"/>
        <end position="538"/>
    </location>
</feature>
<keyword evidence="6" id="KW-0662">Pyridine nucleotide biosynthesis</keyword>
<evidence type="ECO:0000313" key="13">
    <source>
        <dbReference type="EMBL" id="WGK70433.1"/>
    </source>
</evidence>
<evidence type="ECO:0000256" key="5">
    <source>
        <dbReference type="ARBA" id="ARBA00022630"/>
    </source>
</evidence>
<dbReference type="InterPro" id="IPR003953">
    <property type="entry name" value="FAD-dep_OxRdtase_2_FAD-bd"/>
</dbReference>
<comment type="catalytic activity">
    <reaction evidence="9">
        <text>L-aspartate + O2 = iminosuccinate + H2O2</text>
        <dbReference type="Rhea" id="RHEA:25876"/>
        <dbReference type="ChEBI" id="CHEBI:15379"/>
        <dbReference type="ChEBI" id="CHEBI:16240"/>
        <dbReference type="ChEBI" id="CHEBI:29991"/>
        <dbReference type="ChEBI" id="CHEBI:77875"/>
        <dbReference type="EC" id="1.4.3.16"/>
    </reaction>
    <physiologicalReaction direction="left-to-right" evidence="9">
        <dbReference type="Rhea" id="RHEA:25877"/>
    </physiologicalReaction>
</comment>
<feature type="region of interest" description="Disordered" evidence="10">
    <location>
        <begin position="1"/>
        <end position="23"/>
    </location>
</feature>
<protein>
    <recommendedName>
        <fullName evidence="4">L-aspartate oxidase</fullName>
        <ecNumber evidence="4">1.4.3.16</ecNumber>
    </recommendedName>
</protein>